<evidence type="ECO:0000256" key="1">
    <source>
        <dbReference type="ARBA" id="ARBA00004370"/>
    </source>
</evidence>
<dbReference type="GO" id="GO:0000166">
    <property type="term" value="F:nucleotide binding"/>
    <property type="evidence" value="ECO:0007669"/>
    <property type="project" value="UniProtKB-KW"/>
</dbReference>
<dbReference type="InterPro" id="IPR029787">
    <property type="entry name" value="Nucleotide_cyclase"/>
</dbReference>
<dbReference type="InterPro" id="IPR001054">
    <property type="entry name" value="A/G_cyclase"/>
</dbReference>
<dbReference type="GO" id="GO:0035556">
    <property type="term" value="P:intracellular signal transduction"/>
    <property type="evidence" value="ECO:0007669"/>
    <property type="project" value="InterPro"/>
</dbReference>
<keyword evidence="10" id="KW-1185">Reference proteome</keyword>
<dbReference type="RefSeq" id="XP_068359664.1">
    <property type="nucleotide sequence ID" value="XM_068504335.1"/>
</dbReference>
<dbReference type="AlphaFoldDB" id="A0A1J4K6L2"/>
<dbReference type="Pfam" id="PF00211">
    <property type="entry name" value="Guanylate_cyc"/>
    <property type="match status" value="1"/>
</dbReference>
<dbReference type="VEuPathDB" id="TrichDB:TRFO_25412"/>
<dbReference type="SMART" id="SM00044">
    <property type="entry name" value="CYCc"/>
    <property type="match status" value="1"/>
</dbReference>
<dbReference type="GO" id="GO:0004383">
    <property type="term" value="F:guanylate cyclase activity"/>
    <property type="evidence" value="ECO:0007669"/>
    <property type="project" value="TreeGrafter"/>
</dbReference>
<keyword evidence="6" id="KW-0456">Lyase</keyword>
<dbReference type="SUPFAM" id="SSF55073">
    <property type="entry name" value="Nucleotide cyclase"/>
    <property type="match status" value="1"/>
</dbReference>
<organism evidence="9 10">
    <name type="scientific">Tritrichomonas foetus</name>
    <dbReference type="NCBI Taxonomy" id="1144522"/>
    <lineage>
        <taxon>Eukaryota</taxon>
        <taxon>Metamonada</taxon>
        <taxon>Parabasalia</taxon>
        <taxon>Tritrichomonadida</taxon>
        <taxon>Tritrichomonadidae</taxon>
        <taxon>Tritrichomonas</taxon>
    </lineage>
</organism>
<comment type="caution">
    <text evidence="9">The sequence shown here is derived from an EMBL/GenBank/DDBJ whole genome shotgun (WGS) entry which is preliminary data.</text>
</comment>
<dbReference type="InterPro" id="IPR050401">
    <property type="entry name" value="Cyclic_nucleotide_synthase"/>
</dbReference>
<dbReference type="PANTHER" id="PTHR11920">
    <property type="entry name" value="GUANYLYL CYCLASE"/>
    <property type="match status" value="1"/>
</dbReference>
<dbReference type="GO" id="GO:0004016">
    <property type="term" value="F:adenylate cyclase activity"/>
    <property type="evidence" value="ECO:0007669"/>
    <property type="project" value="TreeGrafter"/>
</dbReference>
<evidence type="ECO:0000256" key="2">
    <source>
        <dbReference type="ARBA" id="ARBA00022692"/>
    </source>
</evidence>
<dbReference type="GO" id="GO:0001653">
    <property type="term" value="F:peptide receptor activity"/>
    <property type="evidence" value="ECO:0007669"/>
    <property type="project" value="TreeGrafter"/>
</dbReference>
<evidence type="ECO:0000256" key="5">
    <source>
        <dbReference type="ARBA" id="ARBA00023136"/>
    </source>
</evidence>
<evidence type="ECO:0000313" key="10">
    <source>
        <dbReference type="Proteomes" id="UP000179807"/>
    </source>
</evidence>
<evidence type="ECO:0000256" key="3">
    <source>
        <dbReference type="ARBA" id="ARBA00022741"/>
    </source>
</evidence>
<dbReference type="PANTHER" id="PTHR11920:SF335">
    <property type="entry name" value="GUANYLATE CYCLASE"/>
    <property type="match status" value="1"/>
</dbReference>
<dbReference type="GO" id="GO:0007168">
    <property type="term" value="P:receptor guanylyl cyclase signaling pathway"/>
    <property type="evidence" value="ECO:0007669"/>
    <property type="project" value="TreeGrafter"/>
</dbReference>
<evidence type="ECO:0000256" key="7">
    <source>
        <dbReference type="SAM" id="MobiDB-lite"/>
    </source>
</evidence>
<keyword evidence="4" id="KW-1133">Transmembrane helix</keyword>
<dbReference type="EMBL" id="MLAK01000723">
    <property type="protein sequence ID" value="OHT06528.1"/>
    <property type="molecule type" value="Genomic_DNA"/>
</dbReference>
<dbReference type="Gene3D" id="3.30.70.1230">
    <property type="entry name" value="Nucleotide cyclase"/>
    <property type="match status" value="1"/>
</dbReference>
<dbReference type="PROSITE" id="PS50125">
    <property type="entry name" value="GUANYLATE_CYCLASE_2"/>
    <property type="match status" value="1"/>
</dbReference>
<proteinExistence type="predicted"/>
<evidence type="ECO:0000256" key="4">
    <source>
        <dbReference type="ARBA" id="ARBA00022989"/>
    </source>
</evidence>
<evidence type="ECO:0000259" key="8">
    <source>
        <dbReference type="PROSITE" id="PS50125"/>
    </source>
</evidence>
<dbReference type="OrthoDB" id="10261550at2759"/>
<keyword evidence="3" id="KW-0547">Nucleotide-binding</keyword>
<protein>
    <submittedName>
        <fullName evidence="9">Guanylate cyclase</fullName>
    </submittedName>
</protein>
<feature type="domain" description="Guanylate cyclase" evidence="8">
    <location>
        <begin position="16"/>
        <end position="148"/>
    </location>
</feature>
<comment type="subcellular location">
    <subcellularLocation>
        <location evidence="1">Membrane</location>
    </subcellularLocation>
</comment>
<reference evidence="9" key="1">
    <citation type="submission" date="2016-10" db="EMBL/GenBank/DDBJ databases">
        <authorList>
            <person name="Benchimol M."/>
            <person name="Almeida L.G."/>
            <person name="Vasconcelos A.T."/>
            <person name="Perreira-Neves A."/>
            <person name="Rosa I.A."/>
            <person name="Tasca T."/>
            <person name="Bogo M.R."/>
            <person name="de Souza W."/>
        </authorList>
    </citation>
    <scope>NUCLEOTIDE SEQUENCE [LARGE SCALE GENOMIC DNA]</scope>
    <source>
        <strain evidence="9">K</strain>
    </source>
</reference>
<name>A0A1J4K6L2_9EUKA</name>
<sequence length="261" mass="28902">MNRGEKDISFTVPSSTISFIDVVKFSDYMATLTPKQVMQNLGKYFKNWDDLLQKYKTIIKIKLIGDVYMAAAGLFNPELPPNTHAVEMLSFAIDGVRALDEINHSLEANLSVRIGINTGGPIIAGVLGTDKPLFDIIGDPINLASRLQSTDIANNVQISQSTYDLVKDKNFDIEKRGEIMLKGKGAQMAYLVHPAAQILPMANTQQTGSSFRLPRLGSSYRTINQLPSMKNMQTFPSTLLENHIPEDDDDHNDETSPKAND</sequence>
<keyword evidence="2" id="KW-0812">Transmembrane</keyword>
<dbReference type="GO" id="GO:0005886">
    <property type="term" value="C:plasma membrane"/>
    <property type="evidence" value="ECO:0007669"/>
    <property type="project" value="TreeGrafter"/>
</dbReference>
<evidence type="ECO:0000256" key="6">
    <source>
        <dbReference type="ARBA" id="ARBA00023239"/>
    </source>
</evidence>
<keyword evidence="5" id="KW-0472">Membrane</keyword>
<feature type="region of interest" description="Disordered" evidence="7">
    <location>
        <begin position="241"/>
        <end position="261"/>
    </location>
</feature>
<evidence type="ECO:0000313" key="9">
    <source>
        <dbReference type="EMBL" id="OHT06528.1"/>
    </source>
</evidence>
<dbReference type="GeneID" id="94839039"/>
<gene>
    <name evidence="9" type="ORF">TRFO_25412</name>
</gene>
<accession>A0A1J4K6L2</accession>
<dbReference type="CDD" id="cd07302">
    <property type="entry name" value="CHD"/>
    <property type="match status" value="1"/>
</dbReference>
<dbReference type="Proteomes" id="UP000179807">
    <property type="component" value="Unassembled WGS sequence"/>
</dbReference>